<keyword evidence="1" id="KW-0472">Membrane</keyword>
<keyword evidence="1" id="KW-1133">Transmembrane helix</keyword>
<comment type="caution">
    <text evidence="3">The sequence shown here is derived from an EMBL/GenBank/DDBJ whole genome shotgun (WGS) entry which is preliminary data.</text>
</comment>
<dbReference type="AlphaFoldDB" id="A0AAD7UD41"/>
<organism evidence="3 4">
    <name type="scientific">Chrysophaeum taylorii</name>
    <dbReference type="NCBI Taxonomy" id="2483200"/>
    <lineage>
        <taxon>Eukaryota</taxon>
        <taxon>Sar</taxon>
        <taxon>Stramenopiles</taxon>
        <taxon>Ochrophyta</taxon>
        <taxon>Pelagophyceae</taxon>
        <taxon>Pelagomonadales</taxon>
        <taxon>Pelagomonadaceae</taxon>
        <taxon>Chrysophaeum</taxon>
    </lineage>
</organism>
<dbReference type="InterPro" id="IPR002227">
    <property type="entry name" value="Tyrosinase_Cu-bd"/>
</dbReference>
<feature type="transmembrane region" description="Helical" evidence="1">
    <location>
        <begin position="24"/>
        <end position="43"/>
    </location>
</feature>
<evidence type="ECO:0000256" key="1">
    <source>
        <dbReference type="SAM" id="Phobius"/>
    </source>
</evidence>
<protein>
    <recommendedName>
        <fullName evidence="2">Tyrosinase copper-binding domain-containing protein</fullName>
    </recommendedName>
</protein>
<evidence type="ECO:0000259" key="2">
    <source>
        <dbReference type="Pfam" id="PF00264"/>
    </source>
</evidence>
<dbReference type="Proteomes" id="UP001230188">
    <property type="component" value="Unassembled WGS sequence"/>
</dbReference>
<dbReference type="InterPro" id="IPR008922">
    <property type="entry name" value="Di-copper_centre_dom_sf"/>
</dbReference>
<feature type="domain" description="Tyrosinase copper-binding" evidence="2">
    <location>
        <begin position="212"/>
        <end position="479"/>
    </location>
</feature>
<name>A0AAD7UD41_9STRA</name>
<dbReference type="Pfam" id="PF00264">
    <property type="entry name" value="Tyrosinase"/>
    <property type="match status" value="1"/>
</dbReference>
<evidence type="ECO:0000313" key="4">
    <source>
        <dbReference type="Proteomes" id="UP001230188"/>
    </source>
</evidence>
<evidence type="ECO:0000313" key="3">
    <source>
        <dbReference type="EMBL" id="KAJ8602678.1"/>
    </source>
</evidence>
<keyword evidence="1" id="KW-0812">Transmembrane</keyword>
<sequence length="597" mass="68214">MVRYARIDDDDDDNQGRYYPASRCFILLLGVAAIISSRWWWWWIATKKNTILSISSSSEDEEVLNVEISNLYEVAARRKIGDGLYPYEYLAEIHRETTLRATPGVACEWELDDETIVTGCVATRVWTSVGQKIVRVTADATKQREIRVYVKYVRRELRELDVDDRERYLSAVAILYRVDTDVGARQWGPNYKSAAWLVREHLYGAASRECDHWHDDAGFLNHHVGITFQFERSIQAVDAAVSASYWDYTIDASESFSKSLVFATTWFGPASPPSDSHVVDSGRFAYAPVPFSSSSFSTIKNPYGLLRSPWNTNPVPYLLRFDQVLGMKHDGYLLTTCEDFAATLDDDEKTSLSVIVSRLNGKLHGPIHIMIGGRPLARLLASKFLWRQGYLRCPETCSADADFRACACSCPAADDAYQVLRNSGLLDINKSWRSPEKNDWRKILEFLCHVGHPGDMFTSAAPQDPIFWPLHGNAERFVHLVRLLRARGEKSFDETWGYAHVTNGLDSDTRVVCDWTNVAGMQRPTCDRGETCPGHKKNDLLPFRRGLFDDDDDDDERHLTNAEFYNLTSPLNPDLPYVYDRLTYWPACRDQTIWHHR</sequence>
<dbReference type="Gene3D" id="1.10.1280.10">
    <property type="entry name" value="Di-copper center containing domain from catechol oxidase"/>
    <property type="match status" value="1"/>
</dbReference>
<accession>A0AAD7UD41</accession>
<proteinExistence type="predicted"/>
<dbReference type="GO" id="GO:0016491">
    <property type="term" value="F:oxidoreductase activity"/>
    <property type="evidence" value="ECO:0007669"/>
    <property type="project" value="InterPro"/>
</dbReference>
<reference evidence="3" key="1">
    <citation type="submission" date="2023-01" db="EMBL/GenBank/DDBJ databases">
        <title>Metagenome sequencing of chrysophaentin producing Chrysophaeum taylorii.</title>
        <authorList>
            <person name="Davison J."/>
            <person name="Bewley C."/>
        </authorList>
    </citation>
    <scope>NUCLEOTIDE SEQUENCE</scope>
    <source>
        <strain evidence="3">NIES-1699</strain>
    </source>
</reference>
<dbReference type="SUPFAM" id="SSF48056">
    <property type="entry name" value="Di-copper centre-containing domain"/>
    <property type="match status" value="1"/>
</dbReference>
<gene>
    <name evidence="3" type="ORF">CTAYLR_003745</name>
</gene>
<keyword evidence="4" id="KW-1185">Reference proteome</keyword>
<dbReference type="EMBL" id="JAQMWT010000370">
    <property type="protein sequence ID" value="KAJ8602678.1"/>
    <property type="molecule type" value="Genomic_DNA"/>
</dbReference>